<evidence type="ECO:0000256" key="2">
    <source>
        <dbReference type="SAM" id="SignalP"/>
    </source>
</evidence>
<proteinExistence type="predicted"/>
<dbReference type="Pfam" id="PF02470">
    <property type="entry name" value="MlaD"/>
    <property type="match status" value="1"/>
</dbReference>
<accession>A0ABV9U4E6</accession>
<evidence type="ECO:0000256" key="1">
    <source>
        <dbReference type="SAM" id="MobiDB-lite"/>
    </source>
</evidence>
<evidence type="ECO:0000313" key="5">
    <source>
        <dbReference type="EMBL" id="MFC4910225.1"/>
    </source>
</evidence>
<evidence type="ECO:0000313" key="6">
    <source>
        <dbReference type="Proteomes" id="UP001595872"/>
    </source>
</evidence>
<feature type="domain" description="Mce/MlaD" evidence="3">
    <location>
        <begin position="34"/>
        <end position="109"/>
    </location>
</feature>
<keyword evidence="6" id="KW-1185">Reference proteome</keyword>
<name>A0ABV9U4E6_9ACTN</name>
<gene>
    <name evidence="5" type="ORF">ACFPCY_23125</name>
</gene>
<reference evidence="6" key="1">
    <citation type="journal article" date="2019" name="Int. J. Syst. Evol. Microbiol.">
        <title>The Global Catalogue of Microorganisms (GCM) 10K type strain sequencing project: providing services to taxonomists for standard genome sequencing and annotation.</title>
        <authorList>
            <consortium name="The Broad Institute Genomics Platform"/>
            <consortium name="The Broad Institute Genome Sequencing Center for Infectious Disease"/>
            <person name="Wu L."/>
            <person name="Ma J."/>
        </authorList>
    </citation>
    <scope>NUCLEOTIDE SEQUENCE [LARGE SCALE GENOMIC DNA]</scope>
    <source>
        <strain evidence="6">KLKA75</strain>
    </source>
</reference>
<dbReference type="InterPro" id="IPR003399">
    <property type="entry name" value="Mce/MlaD"/>
</dbReference>
<keyword evidence="2" id="KW-0732">Signal</keyword>
<feature type="signal peptide" evidence="2">
    <location>
        <begin position="1"/>
        <end position="23"/>
    </location>
</feature>
<dbReference type="PANTHER" id="PTHR33371:SF4">
    <property type="entry name" value="INTERMEMBRANE PHOSPHOLIPID TRANSPORT SYSTEM BINDING PROTEIN MLAD"/>
    <property type="match status" value="1"/>
</dbReference>
<evidence type="ECO:0000259" key="3">
    <source>
        <dbReference type="Pfam" id="PF02470"/>
    </source>
</evidence>
<dbReference type="Pfam" id="PF11887">
    <property type="entry name" value="Mce4_CUP1"/>
    <property type="match status" value="1"/>
</dbReference>
<dbReference type="PANTHER" id="PTHR33371">
    <property type="entry name" value="INTERMEMBRANE PHOSPHOLIPID TRANSPORT SYSTEM BINDING PROTEIN MLAD-RELATED"/>
    <property type="match status" value="1"/>
</dbReference>
<dbReference type="RefSeq" id="WP_378258355.1">
    <property type="nucleotide sequence ID" value="NZ_JBHSIT010000006.1"/>
</dbReference>
<dbReference type="Proteomes" id="UP001595872">
    <property type="component" value="Unassembled WGS sequence"/>
</dbReference>
<organism evidence="5 6">
    <name type="scientific">Actinomadura gamaensis</name>
    <dbReference type="NCBI Taxonomy" id="1763541"/>
    <lineage>
        <taxon>Bacteria</taxon>
        <taxon>Bacillati</taxon>
        <taxon>Actinomycetota</taxon>
        <taxon>Actinomycetes</taxon>
        <taxon>Streptosporangiales</taxon>
        <taxon>Thermomonosporaceae</taxon>
        <taxon>Actinomadura</taxon>
    </lineage>
</organism>
<feature type="chain" id="PRO_5045927835" evidence="2">
    <location>
        <begin position="24"/>
        <end position="335"/>
    </location>
</feature>
<dbReference type="EMBL" id="JBHSIT010000006">
    <property type="protein sequence ID" value="MFC4910225.1"/>
    <property type="molecule type" value="Genomic_DNA"/>
</dbReference>
<feature type="region of interest" description="Disordered" evidence="1">
    <location>
        <begin position="314"/>
        <end position="335"/>
    </location>
</feature>
<dbReference type="NCBIfam" id="TIGR00996">
    <property type="entry name" value="Mtu_fam_mce"/>
    <property type="match status" value="1"/>
</dbReference>
<sequence>MAGKRTQRVLFAGASALVAVALAAGLSVVPLGTPGYDVTAYFPQAVGVYSGSDVRVLGVKVGTIRSVKPEPSRVKVVLRVDRDVDVPADAGAVIIAPSVVADRYVQLAPAYTGGTKMRSGAVISQDRTRVPIEIDTLYATVGKLANDLGPNGLNRNGVLGQALHTGAANLAGNGQAMGTTVQELGKAARTLNGTQSDLFSTVDHLQKFTGMLRANDDQVRQAEQSLSDVTGYLAADRDTLASALRQLADALTKVRTFIKDNRDLVRSNVDKLATITQLLVDQRRSLGEALDAQALNVGNVLNAYDPTTKTLMGRGDLNELSAPPVPLAPTDGGGR</sequence>
<dbReference type="InterPro" id="IPR052336">
    <property type="entry name" value="MlaD_Phospholipid_Transporter"/>
</dbReference>
<comment type="caution">
    <text evidence="5">The sequence shown here is derived from an EMBL/GenBank/DDBJ whole genome shotgun (WGS) entry which is preliminary data.</text>
</comment>
<dbReference type="InterPro" id="IPR024516">
    <property type="entry name" value="Mce_C"/>
</dbReference>
<dbReference type="InterPro" id="IPR005693">
    <property type="entry name" value="Mce"/>
</dbReference>
<protein>
    <submittedName>
        <fullName evidence="5">MCE family protein</fullName>
    </submittedName>
</protein>
<evidence type="ECO:0000259" key="4">
    <source>
        <dbReference type="Pfam" id="PF11887"/>
    </source>
</evidence>
<feature type="domain" description="Mammalian cell entry C-terminal" evidence="4">
    <location>
        <begin position="115"/>
        <end position="292"/>
    </location>
</feature>